<dbReference type="EC" id="2.4.1.21" evidence="7"/>
<dbReference type="GO" id="GO:0005978">
    <property type="term" value="P:glycogen biosynthetic process"/>
    <property type="evidence" value="ECO:0007669"/>
    <property type="project" value="UniProtKB-UniRule"/>
</dbReference>
<dbReference type="Pfam" id="PF08323">
    <property type="entry name" value="Glyco_transf_5"/>
    <property type="match status" value="1"/>
</dbReference>
<keyword evidence="4 7" id="KW-0328">Glycosyltransferase</keyword>
<evidence type="ECO:0000313" key="10">
    <source>
        <dbReference type="EMBL" id="OPX48219.1"/>
    </source>
</evidence>
<evidence type="ECO:0000256" key="5">
    <source>
        <dbReference type="ARBA" id="ARBA00022679"/>
    </source>
</evidence>
<dbReference type="NCBIfam" id="NF001898">
    <property type="entry name" value="PRK00654.1-1"/>
    <property type="match status" value="1"/>
</dbReference>
<gene>
    <name evidence="10" type="primary">glgA_1</name>
    <name evidence="7" type="synonym">glgA</name>
    <name evidence="10" type="ORF">CLTHE_13510</name>
</gene>
<feature type="binding site" evidence="7">
    <location>
        <position position="15"/>
    </location>
    <ligand>
        <name>ADP-alpha-D-glucose</name>
        <dbReference type="ChEBI" id="CHEBI:57498"/>
    </ligand>
</feature>
<dbReference type="InterPro" id="IPR001296">
    <property type="entry name" value="Glyco_trans_1"/>
</dbReference>
<evidence type="ECO:0000259" key="9">
    <source>
        <dbReference type="Pfam" id="PF08323"/>
    </source>
</evidence>
<comment type="catalytic activity">
    <reaction evidence="1 7">
        <text>[(1-&gt;4)-alpha-D-glucosyl](n) + ADP-alpha-D-glucose = [(1-&gt;4)-alpha-D-glucosyl](n+1) + ADP + H(+)</text>
        <dbReference type="Rhea" id="RHEA:18189"/>
        <dbReference type="Rhea" id="RHEA-COMP:9584"/>
        <dbReference type="Rhea" id="RHEA-COMP:9587"/>
        <dbReference type="ChEBI" id="CHEBI:15378"/>
        <dbReference type="ChEBI" id="CHEBI:15444"/>
        <dbReference type="ChEBI" id="CHEBI:57498"/>
        <dbReference type="ChEBI" id="CHEBI:456216"/>
        <dbReference type="EC" id="2.4.1.21"/>
    </reaction>
</comment>
<evidence type="ECO:0000256" key="1">
    <source>
        <dbReference type="ARBA" id="ARBA00001478"/>
    </source>
</evidence>
<evidence type="ECO:0000256" key="3">
    <source>
        <dbReference type="ARBA" id="ARBA00010281"/>
    </source>
</evidence>
<dbReference type="Gene3D" id="3.40.50.2000">
    <property type="entry name" value="Glycogen Phosphorylase B"/>
    <property type="match status" value="2"/>
</dbReference>
<evidence type="ECO:0000313" key="11">
    <source>
        <dbReference type="Proteomes" id="UP000191448"/>
    </source>
</evidence>
<dbReference type="InterPro" id="IPR013534">
    <property type="entry name" value="Starch_synth_cat_dom"/>
</dbReference>
<sequence length="475" mass="55357">MKILFSATEAYPFIRTGGLGDVIGALSKELGKLGEDVRVIIPKYKGIKEDLKNKINYIKHIFVDVGWRHQYCGIEELKVNNVQFYFIDNEYYFNRDNLYGYYDDAERFAFYDRAVLEILKAINWYPDIIHCNDWQCGMIPVLYKLEYRNKDEYPDIKFIYSIHNLLFQGNFGKEVLGELFGYDLQQFNNGGLSFNDGISYMKGGINYSEKVLTVSYTYAEEIKTPEYGECMDELLRNKGGDLKGILNGIDYEEYNPLTDELIEKRYDIDSIENKMENKLALQRELGLEENKNIPIISIVSRLTSQKGIDLIKEIIDCVLTKEVQFVVLGTGEWEYEEFFKGLEKRYPNKVATRITFDNKLSHKIYAGSDMFLMPSKFEPCGLGQLIALRYGNVPIVRETGGLKDTIEAYNKFEFTGNGFSFYNYSSIELKNCIFEALEIYKRKDEWSNLIKTAMSCDNSWKKSSLEYKRIYESFF</sequence>
<accession>A0A1V4SXR3</accession>
<dbReference type="UniPathway" id="UPA00164"/>
<reference evidence="10 11" key="1">
    <citation type="submission" date="2016-02" db="EMBL/GenBank/DDBJ databases">
        <title>Genome sequence of Clostridium thermobutyricum DSM 4928.</title>
        <authorList>
            <person name="Poehlein A."/>
            <person name="Daniel R."/>
        </authorList>
    </citation>
    <scope>NUCLEOTIDE SEQUENCE [LARGE SCALE GENOMIC DNA]</scope>
    <source>
        <strain evidence="10 11">DSM 4928</strain>
    </source>
</reference>
<comment type="caution">
    <text evidence="10">The sequence shown here is derived from an EMBL/GenBank/DDBJ whole genome shotgun (WGS) entry which is preliminary data.</text>
</comment>
<dbReference type="Pfam" id="PF00534">
    <property type="entry name" value="Glycos_transf_1"/>
    <property type="match status" value="1"/>
</dbReference>
<evidence type="ECO:0000256" key="7">
    <source>
        <dbReference type="HAMAP-Rule" id="MF_00484"/>
    </source>
</evidence>
<evidence type="ECO:0000259" key="8">
    <source>
        <dbReference type="Pfam" id="PF00534"/>
    </source>
</evidence>
<proteinExistence type="inferred from homology"/>
<comment type="function">
    <text evidence="2 7">Synthesizes alpha-1,4-glucan chains using ADP-glucose.</text>
</comment>
<dbReference type="InterPro" id="IPR011835">
    <property type="entry name" value="GS/SS"/>
</dbReference>
<evidence type="ECO:0000256" key="2">
    <source>
        <dbReference type="ARBA" id="ARBA00002764"/>
    </source>
</evidence>
<dbReference type="NCBIfam" id="TIGR02095">
    <property type="entry name" value="glgA"/>
    <property type="match status" value="1"/>
</dbReference>
<dbReference type="EMBL" id="LTAY01000035">
    <property type="protein sequence ID" value="OPX48219.1"/>
    <property type="molecule type" value="Genomic_DNA"/>
</dbReference>
<name>A0A1V4SXR3_9CLOT</name>
<feature type="domain" description="Glycosyl transferase family 1" evidence="8">
    <location>
        <begin position="288"/>
        <end position="448"/>
    </location>
</feature>
<protein>
    <recommendedName>
        <fullName evidence="7">Glycogen synthase</fullName>
        <ecNumber evidence="7">2.4.1.21</ecNumber>
    </recommendedName>
    <alternativeName>
        <fullName evidence="7">Starch [bacterial glycogen] synthase</fullName>
    </alternativeName>
</protein>
<comment type="pathway">
    <text evidence="7">Glycan biosynthesis; glycogen biosynthesis.</text>
</comment>
<dbReference type="CDD" id="cd03791">
    <property type="entry name" value="GT5_Glycogen_synthase_DULL1-like"/>
    <property type="match status" value="1"/>
</dbReference>
<organism evidence="10 11">
    <name type="scientific">Clostridium thermobutyricum DSM 4928</name>
    <dbReference type="NCBI Taxonomy" id="1121339"/>
    <lineage>
        <taxon>Bacteria</taxon>
        <taxon>Bacillati</taxon>
        <taxon>Bacillota</taxon>
        <taxon>Clostridia</taxon>
        <taxon>Eubacteriales</taxon>
        <taxon>Clostridiaceae</taxon>
        <taxon>Clostridium</taxon>
    </lineage>
</organism>
<dbReference type="GO" id="GO:0009011">
    <property type="term" value="F:alpha-1,4-glucan glucosyltransferase (ADP-glucose donor) activity"/>
    <property type="evidence" value="ECO:0007669"/>
    <property type="project" value="UniProtKB-UniRule"/>
</dbReference>
<evidence type="ECO:0000256" key="4">
    <source>
        <dbReference type="ARBA" id="ARBA00022676"/>
    </source>
</evidence>
<dbReference type="HAMAP" id="MF_00484">
    <property type="entry name" value="Glycogen_synth"/>
    <property type="match status" value="1"/>
</dbReference>
<keyword evidence="5 7" id="KW-0808">Transferase</keyword>
<dbReference type="PANTHER" id="PTHR45825">
    <property type="entry name" value="GRANULE-BOUND STARCH SYNTHASE 1, CHLOROPLASTIC/AMYLOPLASTIC"/>
    <property type="match status" value="1"/>
</dbReference>
<dbReference type="RefSeq" id="WP_207651196.1">
    <property type="nucleotide sequence ID" value="NZ_LTAY01000035.1"/>
</dbReference>
<dbReference type="PANTHER" id="PTHR45825:SF11">
    <property type="entry name" value="ALPHA AMYLASE DOMAIN-CONTAINING PROTEIN"/>
    <property type="match status" value="1"/>
</dbReference>
<dbReference type="AlphaFoldDB" id="A0A1V4SXR3"/>
<comment type="similarity">
    <text evidence="3 7">Belongs to the glycosyltransferase 1 family. Bacterial/plant glycogen synthase subfamily.</text>
</comment>
<dbReference type="SUPFAM" id="SSF53756">
    <property type="entry name" value="UDP-Glycosyltransferase/glycogen phosphorylase"/>
    <property type="match status" value="1"/>
</dbReference>
<dbReference type="GO" id="GO:0004373">
    <property type="term" value="F:alpha-1,4-glucan glucosyltransferase (UDP-glucose donor) activity"/>
    <property type="evidence" value="ECO:0007669"/>
    <property type="project" value="InterPro"/>
</dbReference>
<feature type="domain" description="Starch synthase catalytic" evidence="9">
    <location>
        <begin position="2"/>
        <end position="237"/>
    </location>
</feature>
<evidence type="ECO:0000256" key="6">
    <source>
        <dbReference type="ARBA" id="ARBA00023056"/>
    </source>
</evidence>
<keyword evidence="6 7" id="KW-0320">Glycogen biosynthesis</keyword>
<dbReference type="Proteomes" id="UP000191448">
    <property type="component" value="Unassembled WGS sequence"/>
</dbReference>